<proteinExistence type="predicted"/>
<gene>
    <name evidence="1" type="ORF">METZ01_LOCUS17506</name>
</gene>
<organism evidence="1">
    <name type="scientific">marine metagenome</name>
    <dbReference type="NCBI Taxonomy" id="408172"/>
    <lineage>
        <taxon>unclassified sequences</taxon>
        <taxon>metagenomes</taxon>
        <taxon>ecological metagenomes</taxon>
    </lineage>
</organism>
<reference evidence="1" key="1">
    <citation type="submission" date="2018-05" db="EMBL/GenBank/DDBJ databases">
        <authorList>
            <person name="Lanie J.A."/>
            <person name="Ng W.-L."/>
            <person name="Kazmierczak K.M."/>
            <person name="Andrzejewski T.M."/>
            <person name="Davidsen T.M."/>
            <person name="Wayne K.J."/>
            <person name="Tettelin H."/>
            <person name="Glass J.I."/>
            <person name="Rusch D."/>
            <person name="Podicherti R."/>
            <person name="Tsui H.-C.T."/>
            <person name="Winkler M.E."/>
        </authorList>
    </citation>
    <scope>NUCLEOTIDE SEQUENCE</scope>
</reference>
<dbReference type="Pfam" id="PF10023">
    <property type="entry name" value="Aminopep"/>
    <property type="match status" value="1"/>
</dbReference>
<dbReference type="PIRSF" id="PIRSF029285">
    <property type="entry name" value="Aminopept"/>
    <property type="match status" value="1"/>
</dbReference>
<name>A0A381PCD7_9ZZZZ</name>
<dbReference type="AlphaFoldDB" id="A0A381PCD7"/>
<evidence type="ECO:0008006" key="2">
    <source>
        <dbReference type="Google" id="ProtNLM"/>
    </source>
</evidence>
<sequence length="344" mass="39584">MKLTVLVLLSVLLISCETVRYYSQAARGQLAIVFGRENIEMLLSSRDLPTELRDKFNEVLLIRQYALEELGLPVESNYSTYVYIEREHAIWNVFAAPEFSVDPVNWCYPIAGCASYRGYFTESGAARYAKELELDGLDVYTGGIDAYSTLGWFEDSLLSTVLSRADYQLAGLIFHELAHQIVYISGDTKFNESFATSVEREGIRRWLKHGNQVEKIGTAEADIQRQQQFVALVTDYRNRFDILYESDLLDQETRKKKAELQEGLRQSYQELKQGWNGYDGYDSWFSQSLNNAQLSTVGSYNDLVPFFNDLLAQSDNNLTLFFEEVSKIASLEKVDREERMQDYF</sequence>
<dbReference type="EMBL" id="UINC01000939">
    <property type="protein sequence ID" value="SUZ64652.1"/>
    <property type="molecule type" value="Genomic_DNA"/>
</dbReference>
<dbReference type="InterPro" id="IPR014553">
    <property type="entry name" value="Aminopept"/>
</dbReference>
<protein>
    <recommendedName>
        <fullName evidence="2">Aminopeptidase</fullName>
    </recommendedName>
</protein>
<evidence type="ECO:0000313" key="1">
    <source>
        <dbReference type="EMBL" id="SUZ64652.1"/>
    </source>
</evidence>
<dbReference type="PROSITE" id="PS51257">
    <property type="entry name" value="PROKAR_LIPOPROTEIN"/>
    <property type="match status" value="1"/>
</dbReference>
<accession>A0A381PCD7</accession>